<proteinExistence type="predicted"/>
<name>A0A9P0E5V6_NEZVI</name>
<feature type="chain" id="PRO_5040395991" evidence="1">
    <location>
        <begin position="21"/>
        <end position="227"/>
    </location>
</feature>
<dbReference type="EMBL" id="OV725077">
    <property type="protein sequence ID" value="CAH1388902.1"/>
    <property type="molecule type" value="Genomic_DNA"/>
</dbReference>
<evidence type="ECO:0000256" key="1">
    <source>
        <dbReference type="SAM" id="SignalP"/>
    </source>
</evidence>
<keyword evidence="3" id="KW-1185">Reference proteome</keyword>
<keyword evidence="1" id="KW-0732">Signal</keyword>
<evidence type="ECO:0000313" key="2">
    <source>
        <dbReference type="EMBL" id="CAH1388902.1"/>
    </source>
</evidence>
<accession>A0A9P0E5V6</accession>
<organism evidence="2 3">
    <name type="scientific">Nezara viridula</name>
    <name type="common">Southern green stink bug</name>
    <name type="synonym">Cimex viridulus</name>
    <dbReference type="NCBI Taxonomy" id="85310"/>
    <lineage>
        <taxon>Eukaryota</taxon>
        <taxon>Metazoa</taxon>
        <taxon>Ecdysozoa</taxon>
        <taxon>Arthropoda</taxon>
        <taxon>Hexapoda</taxon>
        <taxon>Insecta</taxon>
        <taxon>Pterygota</taxon>
        <taxon>Neoptera</taxon>
        <taxon>Paraneoptera</taxon>
        <taxon>Hemiptera</taxon>
        <taxon>Heteroptera</taxon>
        <taxon>Panheteroptera</taxon>
        <taxon>Pentatomomorpha</taxon>
        <taxon>Pentatomoidea</taxon>
        <taxon>Pentatomidae</taxon>
        <taxon>Pentatominae</taxon>
        <taxon>Nezara</taxon>
    </lineage>
</organism>
<dbReference type="AlphaFoldDB" id="A0A9P0E5V6"/>
<feature type="signal peptide" evidence="1">
    <location>
        <begin position="1"/>
        <end position="20"/>
    </location>
</feature>
<dbReference type="OrthoDB" id="6615266at2759"/>
<sequence length="227" mass="24616">MVALWSVLGALLCSVHFGAALSSLEDDDPVVKKINEVITNANNYLTDHLLTSLSLPNIGVLPLDPVKLTEGKVSQFDTIQLTGTPLVNQKKNQDGSTTYTFDLNLSLDVLLVQYQFRASFLGLYSQEGQLTISPQDNALALQGIVVVGPGSECDAVISSAEVVHLDKFQIDIQPTDIPFISKISETILNVISPKLQWILDVVVKAAIFSPSCQRNFSDLVCSAIKSK</sequence>
<gene>
    <name evidence="2" type="ORF">NEZAVI_LOCUS412</name>
</gene>
<protein>
    <submittedName>
        <fullName evidence="2">Uncharacterized protein</fullName>
    </submittedName>
</protein>
<reference evidence="2" key="1">
    <citation type="submission" date="2022-01" db="EMBL/GenBank/DDBJ databases">
        <authorList>
            <person name="King R."/>
        </authorList>
    </citation>
    <scope>NUCLEOTIDE SEQUENCE</scope>
</reference>
<dbReference type="Proteomes" id="UP001152798">
    <property type="component" value="Chromosome 1"/>
</dbReference>
<evidence type="ECO:0000313" key="3">
    <source>
        <dbReference type="Proteomes" id="UP001152798"/>
    </source>
</evidence>